<keyword evidence="16" id="KW-0804">Transcription</keyword>
<feature type="compositionally biased region" description="Acidic residues" evidence="23">
    <location>
        <begin position="750"/>
        <end position="766"/>
    </location>
</feature>
<keyword evidence="17" id="KW-0508">mRNA splicing</keyword>
<dbReference type="InterPro" id="IPR003954">
    <property type="entry name" value="RRM_euk-type"/>
</dbReference>
<evidence type="ECO:0000256" key="21">
    <source>
        <dbReference type="ARBA" id="ARBA00073773"/>
    </source>
</evidence>
<keyword evidence="25" id="KW-0251">Elongation factor</keyword>
<comment type="subcellular location">
    <subcellularLocation>
        <location evidence="2">Chromosome</location>
    </subcellularLocation>
    <subcellularLocation>
        <location evidence="1">Nucleus</location>
    </subcellularLocation>
</comment>
<dbReference type="GO" id="GO:0003746">
    <property type="term" value="F:translation elongation factor activity"/>
    <property type="evidence" value="ECO:0007669"/>
    <property type="project" value="UniProtKB-KW"/>
</dbReference>
<keyword evidence="7" id="KW-0507">mRNA processing</keyword>
<feature type="compositionally biased region" description="Basic and acidic residues" evidence="23">
    <location>
        <begin position="536"/>
        <end position="550"/>
    </location>
</feature>
<evidence type="ECO:0000256" key="9">
    <source>
        <dbReference type="ARBA" id="ARBA00022737"/>
    </source>
</evidence>
<dbReference type="PROSITE" id="PS50102">
    <property type="entry name" value="RRM"/>
    <property type="match status" value="2"/>
</dbReference>
<protein>
    <recommendedName>
        <fullName evidence="21">17S U2 SnRNP complex component HTATSF1</fullName>
    </recommendedName>
</protein>
<evidence type="ECO:0000256" key="4">
    <source>
        <dbReference type="ARBA" id="ARBA00022454"/>
    </source>
</evidence>
<evidence type="ECO:0000256" key="1">
    <source>
        <dbReference type="ARBA" id="ARBA00004123"/>
    </source>
</evidence>
<feature type="compositionally biased region" description="Polar residues" evidence="23">
    <location>
        <begin position="81"/>
        <end position="93"/>
    </location>
</feature>
<dbReference type="PANTHER" id="PTHR15608">
    <property type="entry name" value="SPLICING FACTOR U2AF-ASSOCIATED PROTEIN 2"/>
    <property type="match status" value="1"/>
</dbReference>
<comment type="subunit">
    <text evidence="20">Component of the 17S U2 SnRNP complex, a ribonucleoprotein complex that contains small nuclear RNA (snRNA) U2 and a number of specific proteins. Within the 17S U2 SnRNP complex, interacts (via UHM region) directly with SF3B1. Component of a complex which is at least composed of HTATSF1/Tat-SF1, the P-TEFb complex components CDK9 and CCNT1, RNA polymerase II, SUPT5H, and NCL/nucleolin. Interacts with GTF2F2/RAP30 and POLR2A. Interacts with TCERG1/CA150. Interacts with (poly-ADP-ribosylated) RPA1; promoting HTATSF1 recruitment to DNA damage sites. Interacts (when phosphorylated) with TOPBP1; promoting recruitment of TOPBP1 to DNA damage sites during S-phase.</text>
</comment>
<evidence type="ECO:0000256" key="22">
    <source>
        <dbReference type="PROSITE-ProRule" id="PRU00176"/>
    </source>
</evidence>
<evidence type="ECO:0000256" key="12">
    <source>
        <dbReference type="ARBA" id="ARBA00022884"/>
    </source>
</evidence>
<evidence type="ECO:0000256" key="17">
    <source>
        <dbReference type="ARBA" id="ARBA00023187"/>
    </source>
</evidence>
<keyword evidence="15" id="KW-0010">Activator</keyword>
<keyword evidence="10" id="KW-0227">DNA damage</keyword>
<dbReference type="EMBL" id="GABZ01004539">
    <property type="protein sequence ID" value="JAA48986.1"/>
    <property type="molecule type" value="mRNA"/>
</dbReference>
<dbReference type="AlphaFoldDB" id="K9IZK1"/>
<dbReference type="SUPFAM" id="SSF54928">
    <property type="entry name" value="RNA-binding domain, RBD"/>
    <property type="match status" value="1"/>
</dbReference>
<feature type="compositionally biased region" description="Acidic residues" evidence="23">
    <location>
        <begin position="680"/>
        <end position="705"/>
    </location>
</feature>
<keyword evidence="19" id="KW-0539">Nucleus</keyword>
<dbReference type="InterPro" id="IPR035979">
    <property type="entry name" value="RBD_domain_sf"/>
</dbReference>
<keyword evidence="13" id="KW-0007">Acetylation</keyword>
<dbReference type="SMART" id="SM00360">
    <property type="entry name" value="RRM"/>
    <property type="match status" value="2"/>
</dbReference>
<dbReference type="PANTHER" id="PTHR15608:SF0">
    <property type="entry name" value="HIV TAT-SPECIFIC FACTOR 1"/>
    <property type="match status" value="1"/>
</dbReference>
<keyword evidence="9" id="KW-0677">Repeat</keyword>
<evidence type="ECO:0000256" key="13">
    <source>
        <dbReference type="ARBA" id="ARBA00022990"/>
    </source>
</evidence>
<evidence type="ECO:0000256" key="10">
    <source>
        <dbReference type="ARBA" id="ARBA00022763"/>
    </source>
</evidence>
<keyword evidence="11" id="KW-0832">Ubl conjugation</keyword>
<keyword evidence="6" id="KW-0597">Phosphoprotein</keyword>
<comment type="similarity">
    <text evidence="3">Belongs to the HTATSF1 family.</text>
</comment>
<keyword evidence="18" id="KW-0234">DNA repair</keyword>
<keyword evidence="12 22" id="KW-0694">RNA-binding</keyword>
<evidence type="ECO:0000256" key="18">
    <source>
        <dbReference type="ARBA" id="ARBA00023204"/>
    </source>
</evidence>
<feature type="compositionally biased region" description="Acidic residues" evidence="23">
    <location>
        <begin position="652"/>
        <end position="672"/>
    </location>
</feature>
<sequence length="766" mass="88107">MSCNNLDGNNDFDEQLRMQELYGDTKDGDTQKDPDRETNSFGQPPDDTPYEWDLDKKAWFPKITEDFIATYQANYGFSNDGASSSTANVQDVSGSPAEEPPQRNAPEPTDPKKRGEKRKAESGWFHIEEDRNTNVYVSGLPPDITVDEFIQLMSKFGIIMRDPQTEEFKVKLYKDNQGNLKGDGLCCYLKRESVDLALKLLDEDEIRGYKLHVELAKFQLKGEYDASKKKKKCKDYKKKLSQQQKQLDWRPERRDAPSRMRHERVVIIKNMFHPMDFEDDPLVLNEIREDLRVECSKFGQIKKLLLFDRHPDGVASVSFRNPEEADHCIQTLDGRWFGGRQITAQAWDGTTDYQVEETTREREERLKGWEAFLNAPEANKGLQRSNSICASERAGPSRVRHFSEHPSTSKMNAQEAAAEVEFEEPIDEKKFEKTEDGEESEEDGKESGPKKEAEEGCLQKESESGCLERKSEKGCTKREHEDLERESGEGSPKIEFEEGSPTEESEMNGPARESKKKRLKDDFEENGLEKESEEDGPNKESGEENSPQKEFEEDESERESEEDCPEKLFENGSEKEFEENGLKEELDEDGCDKEFNENVFEKELKENDSEKSEFDDDSSEKVFDEEGSEREFDKESDEKEGEEDTYEKVFDDEPDEKEDEEDADEKEEDDADEKMFEYSDEKEDEVDAKEDEEEGIDETMFEDDSNEKLFDEDSCEKLFDDSDEKGTVGDLGNVQEEGALSTGSSFILSSDDDDDDDDDNDNDDDI</sequence>
<dbReference type="GO" id="GO:0006281">
    <property type="term" value="P:DNA repair"/>
    <property type="evidence" value="ECO:0007669"/>
    <property type="project" value="UniProtKB-KW"/>
</dbReference>
<keyword evidence="4" id="KW-0158">Chromosome</keyword>
<feature type="compositionally biased region" description="Acidic residues" evidence="23">
    <location>
        <begin position="522"/>
        <end position="535"/>
    </location>
</feature>
<keyword evidence="14" id="KW-0805">Transcription regulation</keyword>
<evidence type="ECO:0000256" key="20">
    <source>
        <dbReference type="ARBA" id="ARBA00062124"/>
    </source>
</evidence>
<evidence type="ECO:0000313" key="25">
    <source>
        <dbReference type="EMBL" id="JAA48986.1"/>
    </source>
</evidence>
<feature type="region of interest" description="Disordered" evidence="23">
    <location>
        <begin position="81"/>
        <end position="123"/>
    </location>
</feature>
<feature type="region of interest" description="Disordered" evidence="23">
    <location>
        <begin position="391"/>
        <end position="766"/>
    </location>
</feature>
<dbReference type="FunFam" id="3.30.70.330:FF:000202">
    <property type="entry name" value="HIV Tat-specific factor 1"/>
    <property type="match status" value="1"/>
</dbReference>
<evidence type="ECO:0000256" key="8">
    <source>
        <dbReference type="ARBA" id="ARBA00022728"/>
    </source>
</evidence>
<feature type="compositionally biased region" description="Basic and acidic residues" evidence="23">
    <location>
        <begin position="445"/>
        <end position="496"/>
    </location>
</feature>
<feature type="compositionally biased region" description="Basic and acidic residues" evidence="23">
    <location>
        <begin position="592"/>
        <end position="612"/>
    </location>
</feature>
<feature type="compositionally biased region" description="Basic and acidic residues" evidence="23">
    <location>
        <begin position="565"/>
        <end position="584"/>
    </location>
</feature>
<keyword evidence="25" id="KW-0648">Protein biosynthesis</keyword>
<evidence type="ECO:0000256" key="7">
    <source>
        <dbReference type="ARBA" id="ARBA00022664"/>
    </source>
</evidence>
<dbReference type="FunFam" id="3.30.70.330:FF:000105">
    <property type="entry name" value="HIV Tat-specific factor 1 homolog"/>
    <property type="match status" value="1"/>
</dbReference>
<dbReference type="GO" id="GO:0003723">
    <property type="term" value="F:RNA binding"/>
    <property type="evidence" value="ECO:0007669"/>
    <property type="project" value="UniProtKB-UniRule"/>
</dbReference>
<proteinExistence type="evidence at transcript level"/>
<dbReference type="InterPro" id="IPR012677">
    <property type="entry name" value="Nucleotide-bd_a/b_plait_sf"/>
</dbReference>
<evidence type="ECO:0000256" key="2">
    <source>
        <dbReference type="ARBA" id="ARBA00004286"/>
    </source>
</evidence>
<feature type="compositionally biased region" description="Basic and acidic residues" evidence="23">
    <location>
        <begin position="619"/>
        <end position="637"/>
    </location>
</feature>
<dbReference type="InterPro" id="IPR034393">
    <property type="entry name" value="TatSF1-like"/>
</dbReference>
<evidence type="ECO:0000256" key="5">
    <source>
        <dbReference type="ARBA" id="ARBA00022499"/>
    </source>
</evidence>
<dbReference type="InterPro" id="IPR034392">
    <property type="entry name" value="TatSF1-like_RRM1"/>
</dbReference>
<feature type="compositionally biased region" description="Basic and acidic residues" evidence="23">
    <location>
        <begin position="109"/>
        <end position="123"/>
    </location>
</feature>
<dbReference type="GO" id="GO:0005694">
    <property type="term" value="C:chromosome"/>
    <property type="evidence" value="ECO:0007669"/>
    <property type="project" value="UniProtKB-SubCell"/>
</dbReference>
<evidence type="ECO:0000256" key="19">
    <source>
        <dbReference type="ARBA" id="ARBA00023242"/>
    </source>
</evidence>
<reference evidence="25" key="1">
    <citation type="submission" date="2012-11" db="EMBL/GenBank/DDBJ databases">
        <title>The Vampirome: Transcriptome and Proteome Analysis of the Submandibular and Accessory Glands of the Vampire Bat and Vector of Human Rabies, Desmodus rotundus.</title>
        <authorList>
            <person name="Francischetti I.M.B."/>
            <person name="Assumpcao T.C.F."/>
            <person name="Ma D."/>
            <person name="Vicente E.C."/>
            <person name="Ribeiro J.M.C."/>
        </authorList>
    </citation>
    <scope>NUCLEOTIDE SEQUENCE</scope>
    <source>
        <tissue evidence="25">Salivary gland</tissue>
    </source>
</reference>
<organism evidence="25">
    <name type="scientific">Desmodus rotundus</name>
    <name type="common">Vampire bat</name>
    <dbReference type="NCBI Taxonomy" id="9430"/>
    <lineage>
        <taxon>Eukaryota</taxon>
        <taxon>Metazoa</taxon>
        <taxon>Chordata</taxon>
        <taxon>Craniata</taxon>
        <taxon>Vertebrata</taxon>
        <taxon>Euteleostomi</taxon>
        <taxon>Mammalia</taxon>
        <taxon>Eutheria</taxon>
        <taxon>Laurasiatheria</taxon>
        <taxon>Chiroptera</taxon>
        <taxon>Yangochiroptera</taxon>
        <taxon>Phyllostomidae</taxon>
        <taxon>Desmodontinae</taxon>
        <taxon>Desmodus</taxon>
    </lineage>
</organism>
<evidence type="ECO:0000256" key="14">
    <source>
        <dbReference type="ARBA" id="ARBA00023015"/>
    </source>
</evidence>
<dbReference type="GO" id="GO:0000398">
    <property type="term" value="P:mRNA splicing, via spliceosome"/>
    <property type="evidence" value="ECO:0007669"/>
    <property type="project" value="InterPro"/>
</dbReference>
<feature type="compositionally biased region" description="Acidic residues" evidence="23">
    <location>
        <begin position="435"/>
        <end position="444"/>
    </location>
</feature>
<feature type="compositionally biased region" description="Basic and acidic residues" evidence="23">
    <location>
        <begin position="23"/>
        <end position="38"/>
    </location>
</feature>
<feature type="domain" description="RRM" evidence="24">
    <location>
        <begin position="133"/>
        <end position="218"/>
    </location>
</feature>
<dbReference type="CDD" id="cd12282">
    <property type="entry name" value="RRM2_TatSF1_like"/>
    <property type="match status" value="1"/>
</dbReference>
<feature type="domain" description="RRM" evidence="24">
    <location>
        <begin position="264"/>
        <end position="349"/>
    </location>
</feature>
<name>K9IZK1_DESRO</name>
<evidence type="ECO:0000256" key="6">
    <source>
        <dbReference type="ARBA" id="ARBA00022553"/>
    </source>
</evidence>
<evidence type="ECO:0000259" key="24">
    <source>
        <dbReference type="PROSITE" id="PS50102"/>
    </source>
</evidence>
<evidence type="ECO:0000256" key="23">
    <source>
        <dbReference type="SAM" id="MobiDB-lite"/>
    </source>
</evidence>
<keyword evidence="8" id="KW-0747">Spliceosome</keyword>
<feature type="compositionally biased region" description="Basic and acidic residues" evidence="23">
    <location>
        <begin position="706"/>
        <end position="727"/>
    </location>
</feature>
<evidence type="ECO:0000256" key="15">
    <source>
        <dbReference type="ARBA" id="ARBA00023159"/>
    </source>
</evidence>
<feature type="compositionally biased region" description="Acidic residues" evidence="23">
    <location>
        <begin position="497"/>
        <end position="506"/>
    </location>
</feature>
<dbReference type="InterPro" id="IPR000504">
    <property type="entry name" value="RRM_dom"/>
</dbReference>
<dbReference type="Gene3D" id="3.30.70.330">
    <property type="match status" value="2"/>
</dbReference>
<dbReference type="CDD" id="cd12281">
    <property type="entry name" value="RRM1_TatSF1_like"/>
    <property type="match status" value="1"/>
</dbReference>
<feature type="region of interest" description="Disordered" evidence="23">
    <location>
        <begin position="1"/>
        <end position="53"/>
    </location>
</feature>
<evidence type="ECO:0000256" key="3">
    <source>
        <dbReference type="ARBA" id="ARBA00007747"/>
    </source>
</evidence>
<evidence type="ECO:0000256" key="16">
    <source>
        <dbReference type="ARBA" id="ARBA00023163"/>
    </source>
</evidence>
<dbReference type="GO" id="GO:0005684">
    <property type="term" value="C:U2-type spliceosomal complex"/>
    <property type="evidence" value="ECO:0007669"/>
    <property type="project" value="TreeGrafter"/>
</dbReference>
<evidence type="ECO:0000256" key="11">
    <source>
        <dbReference type="ARBA" id="ARBA00022843"/>
    </source>
</evidence>
<keyword evidence="5" id="KW-1017">Isopeptide bond</keyword>
<feature type="compositionally biased region" description="Acidic residues" evidence="23">
    <location>
        <begin position="551"/>
        <end position="564"/>
    </location>
</feature>
<accession>K9IZK1</accession>
<dbReference type="Pfam" id="PF00076">
    <property type="entry name" value="RRM_1"/>
    <property type="match status" value="2"/>
</dbReference>
<dbReference type="SMART" id="SM00361">
    <property type="entry name" value="RRM_1"/>
    <property type="match status" value="1"/>
</dbReference>
<dbReference type="GO" id="GO:0005686">
    <property type="term" value="C:U2 snRNP"/>
    <property type="evidence" value="ECO:0007669"/>
    <property type="project" value="TreeGrafter"/>
</dbReference>